<feature type="coiled-coil region" evidence="1">
    <location>
        <begin position="8"/>
        <end position="70"/>
    </location>
</feature>
<proteinExistence type="predicted"/>
<gene>
    <name evidence="2" type="ORF">S03H2_31192</name>
</gene>
<protein>
    <submittedName>
        <fullName evidence="2">Uncharacterized protein</fullName>
    </submittedName>
</protein>
<dbReference type="AlphaFoldDB" id="X1GVB3"/>
<keyword evidence="1" id="KW-0175">Coiled coil</keyword>
<organism evidence="2">
    <name type="scientific">marine sediment metagenome</name>
    <dbReference type="NCBI Taxonomy" id="412755"/>
    <lineage>
        <taxon>unclassified sequences</taxon>
        <taxon>metagenomes</taxon>
        <taxon>ecological metagenomes</taxon>
    </lineage>
</organism>
<reference evidence="2" key="1">
    <citation type="journal article" date="2014" name="Front. Microbiol.">
        <title>High frequency of phylogenetically diverse reductive dehalogenase-homologous genes in deep subseafloor sedimentary metagenomes.</title>
        <authorList>
            <person name="Kawai M."/>
            <person name="Futagami T."/>
            <person name="Toyoda A."/>
            <person name="Takaki Y."/>
            <person name="Nishi S."/>
            <person name="Hori S."/>
            <person name="Arai W."/>
            <person name="Tsubouchi T."/>
            <person name="Morono Y."/>
            <person name="Uchiyama I."/>
            <person name="Ito T."/>
            <person name="Fujiyama A."/>
            <person name="Inagaki F."/>
            <person name="Takami H."/>
        </authorList>
    </citation>
    <scope>NUCLEOTIDE SEQUENCE</scope>
    <source>
        <strain evidence="2">Expedition CK06-06</strain>
    </source>
</reference>
<evidence type="ECO:0000256" key="1">
    <source>
        <dbReference type="SAM" id="Coils"/>
    </source>
</evidence>
<name>X1GVB3_9ZZZZ</name>
<sequence length="82" mass="9841">MVRKASDKTLWAMNVNQIEDRIDRLQKEAGQIFRGVQKCKTKKLTATKKCRTLRQRRDKLSRELKRTTDIAKVKRHYARIKR</sequence>
<accession>X1GVB3</accession>
<dbReference type="EMBL" id="BARU01018905">
    <property type="protein sequence ID" value="GAH61092.1"/>
    <property type="molecule type" value="Genomic_DNA"/>
</dbReference>
<comment type="caution">
    <text evidence="2">The sequence shown here is derived from an EMBL/GenBank/DDBJ whole genome shotgun (WGS) entry which is preliminary data.</text>
</comment>
<evidence type="ECO:0000313" key="2">
    <source>
        <dbReference type="EMBL" id="GAH61092.1"/>
    </source>
</evidence>